<evidence type="ECO:0000313" key="3">
    <source>
        <dbReference type="EMBL" id="ABD39937.1"/>
    </source>
</evidence>
<comment type="caution">
    <text evidence="1">Lacks conserved residue(s) required for the propagation of feature annotation.</text>
</comment>
<dbReference type="OrthoDB" id="2830at2157"/>
<dbReference type="InterPro" id="IPR052048">
    <property type="entry name" value="ST_Response_Regulator"/>
</dbReference>
<dbReference type="RefSeq" id="WP_011447233.1">
    <property type="nucleotide sequence ID" value="NC_007796.1"/>
</dbReference>
<dbReference type="GeneID" id="25393417"/>
<dbReference type="InterPro" id="IPR001789">
    <property type="entry name" value="Sig_transdc_resp-reg_receiver"/>
</dbReference>
<proteinExistence type="predicted"/>
<dbReference type="EMBL" id="CP000254">
    <property type="protein sequence ID" value="ABD39937.1"/>
    <property type="molecule type" value="Genomic_DNA"/>
</dbReference>
<dbReference type="PANTHER" id="PTHR43228">
    <property type="entry name" value="TWO-COMPONENT RESPONSE REGULATOR"/>
    <property type="match status" value="1"/>
</dbReference>
<gene>
    <name evidence="3" type="ordered locus">Mhun_0161</name>
</gene>
<dbReference type="GO" id="GO:0000160">
    <property type="term" value="P:phosphorelay signal transduction system"/>
    <property type="evidence" value="ECO:0007669"/>
    <property type="project" value="InterPro"/>
</dbReference>
<dbReference type="AlphaFoldDB" id="Q2FQA2"/>
<dbReference type="HOGENOM" id="CLU_000445_69_15_2"/>
<dbReference type="Proteomes" id="UP000001941">
    <property type="component" value="Chromosome"/>
</dbReference>
<dbReference type="PANTHER" id="PTHR43228:SF1">
    <property type="entry name" value="TWO-COMPONENT RESPONSE REGULATOR ARR22"/>
    <property type="match status" value="1"/>
</dbReference>
<feature type="domain" description="Response regulatory" evidence="2">
    <location>
        <begin position="3"/>
        <end position="118"/>
    </location>
</feature>
<reference evidence="4" key="1">
    <citation type="journal article" date="2016" name="Stand. Genomic Sci.">
        <title>Complete genome sequence of Methanospirillum hungatei type strain JF1.</title>
        <authorList>
            <person name="Gunsalus R.P."/>
            <person name="Cook L.E."/>
            <person name="Crable B."/>
            <person name="Rohlin L."/>
            <person name="McDonald E."/>
            <person name="Mouttaki H."/>
            <person name="Sieber J.R."/>
            <person name="Poweleit N."/>
            <person name="Zhou H."/>
            <person name="Lapidus A.L."/>
            <person name="Daligault H.E."/>
            <person name="Land M."/>
            <person name="Gilna P."/>
            <person name="Ivanova N."/>
            <person name="Kyrpides N."/>
            <person name="Culley D.E."/>
            <person name="McInerney M.J."/>
        </authorList>
    </citation>
    <scope>NUCLEOTIDE SEQUENCE [LARGE SCALE GENOMIC DNA]</scope>
    <source>
        <strain evidence="4">ATCC 27890 / DSM 864 / NBRC 100397 / JF-1</strain>
    </source>
</reference>
<dbReference type="KEGG" id="mhu:Mhun_0161"/>
<dbReference type="InterPro" id="IPR011006">
    <property type="entry name" value="CheY-like_superfamily"/>
</dbReference>
<dbReference type="eggNOG" id="arCOG02391">
    <property type="taxonomic scope" value="Archaea"/>
</dbReference>
<name>Q2FQA2_METHJ</name>
<dbReference type="PROSITE" id="PS50110">
    <property type="entry name" value="RESPONSE_REGULATORY"/>
    <property type="match status" value="1"/>
</dbReference>
<dbReference type="Pfam" id="PF00072">
    <property type="entry name" value="Response_reg"/>
    <property type="match status" value="1"/>
</dbReference>
<evidence type="ECO:0000259" key="2">
    <source>
        <dbReference type="PROSITE" id="PS50110"/>
    </source>
</evidence>
<dbReference type="InParanoid" id="Q2FQA2"/>
<sequence length="169" mass="19292">MVRVLIVERVPFMRNITRFALECSGHEVIGEAVDGQQALDLYYLYTPDLVILALVLQKVQGIQVLRRIKETHPDSKIVICSAIKTQRMIDQAMEYGADSYVIKPFQIYNFISEVNRVMGIKTTPQGLAQEQLLSQREELEQIAAKVLTRTISREELQSFIQKVQGSSHQ</sequence>
<evidence type="ECO:0000256" key="1">
    <source>
        <dbReference type="PROSITE-ProRule" id="PRU00169"/>
    </source>
</evidence>
<dbReference type="SUPFAM" id="SSF52172">
    <property type="entry name" value="CheY-like"/>
    <property type="match status" value="1"/>
</dbReference>
<accession>Q2FQA2</accession>
<keyword evidence="4" id="KW-1185">Reference proteome</keyword>
<evidence type="ECO:0000313" key="4">
    <source>
        <dbReference type="Proteomes" id="UP000001941"/>
    </source>
</evidence>
<dbReference type="SMART" id="SM00448">
    <property type="entry name" value="REC"/>
    <property type="match status" value="1"/>
</dbReference>
<dbReference type="EnsemblBacteria" id="ABD39937">
    <property type="protein sequence ID" value="ABD39937"/>
    <property type="gene ID" value="Mhun_0161"/>
</dbReference>
<dbReference type="Gene3D" id="3.40.50.2300">
    <property type="match status" value="1"/>
</dbReference>
<protein>
    <submittedName>
        <fullName evidence="3">Response regulator receiver domain protein (CheY-like)</fullName>
    </submittedName>
</protein>
<dbReference type="STRING" id="323259.Mhun_0161"/>
<organism evidence="3 4">
    <name type="scientific">Methanospirillum hungatei JF-1 (strain ATCC 27890 / DSM 864 / NBRC 100397 / JF-1)</name>
    <dbReference type="NCBI Taxonomy" id="323259"/>
    <lineage>
        <taxon>Archaea</taxon>
        <taxon>Methanobacteriati</taxon>
        <taxon>Methanobacteriota</taxon>
        <taxon>Stenosarchaea group</taxon>
        <taxon>Methanomicrobia</taxon>
        <taxon>Methanomicrobiales</taxon>
        <taxon>Methanospirillaceae</taxon>
        <taxon>Methanospirillum</taxon>
    </lineage>
</organism>